<name>A0A9W6NXT7_9PSEU</name>
<reference evidence="1" key="1">
    <citation type="journal article" date="2014" name="Int. J. Syst. Evol. Microbiol.">
        <title>Complete genome sequence of Corynebacterium casei LMG S-19264T (=DSM 44701T), isolated from a smear-ripened cheese.</title>
        <authorList>
            <consortium name="US DOE Joint Genome Institute (JGI-PGF)"/>
            <person name="Walter F."/>
            <person name="Albersmeier A."/>
            <person name="Kalinowski J."/>
            <person name="Ruckert C."/>
        </authorList>
    </citation>
    <scope>NUCLEOTIDE SEQUENCE</scope>
    <source>
        <strain evidence="1">VKM Ac-1069</strain>
    </source>
</reference>
<dbReference type="AlphaFoldDB" id="A0A9W6NXT7"/>
<organism evidence="1 2">
    <name type="scientific">Pseudonocardia halophobica</name>
    <dbReference type="NCBI Taxonomy" id="29401"/>
    <lineage>
        <taxon>Bacteria</taxon>
        <taxon>Bacillati</taxon>
        <taxon>Actinomycetota</taxon>
        <taxon>Actinomycetes</taxon>
        <taxon>Pseudonocardiales</taxon>
        <taxon>Pseudonocardiaceae</taxon>
        <taxon>Pseudonocardia</taxon>
    </lineage>
</organism>
<evidence type="ECO:0008006" key="3">
    <source>
        <dbReference type="Google" id="ProtNLM"/>
    </source>
</evidence>
<sequence>MRADAVARQVALLALRLDRLAPGTVEAFDGDPALRRHVRAEPAPAPSDLVREAARLRRAVPYVGLPALREAFLEGELGALERTARTLAGEQVPLRTEIRETYGVDVAPGDPDRYRAAHRAVGALLPGPGPLADRLAAHRARDELPRDRRSVAIRALVAALRERAAAVLDLPAGEDVEIELVEGRPWSGFTRYLGGGRSLARFSADAPQRAGQLARLVAHETYPGHHVEHLRRAAAARSEPERALSLTRSPRALVVEGVADLGLDAVVGPGWGPWAADVLADVGVVTDGELAEALEEAMLPLQHVRLDAALLVDRVGTTAARDHLRRWLLLDDARADRALRFLTDPRWRAYTVTYVVGYPLVRAWWAEDIARFRRALDRPVTPGVLASPGARDWSGRSAADRGVPATDGVDHAMSGRPFC</sequence>
<comment type="caution">
    <text evidence="1">The sequence shown here is derived from an EMBL/GenBank/DDBJ whole genome shotgun (WGS) entry which is preliminary data.</text>
</comment>
<evidence type="ECO:0000313" key="1">
    <source>
        <dbReference type="EMBL" id="GLL13001.1"/>
    </source>
</evidence>
<proteinExistence type="predicted"/>
<reference evidence="1" key="2">
    <citation type="submission" date="2023-01" db="EMBL/GenBank/DDBJ databases">
        <authorList>
            <person name="Sun Q."/>
            <person name="Evtushenko L."/>
        </authorList>
    </citation>
    <scope>NUCLEOTIDE SEQUENCE</scope>
    <source>
        <strain evidence="1">VKM Ac-1069</strain>
    </source>
</reference>
<keyword evidence="2" id="KW-1185">Reference proteome</keyword>
<dbReference type="EMBL" id="BSFQ01000018">
    <property type="protein sequence ID" value="GLL13001.1"/>
    <property type="molecule type" value="Genomic_DNA"/>
</dbReference>
<dbReference type="Proteomes" id="UP001143463">
    <property type="component" value="Unassembled WGS sequence"/>
</dbReference>
<accession>A0A9W6NXT7</accession>
<evidence type="ECO:0000313" key="2">
    <source>
        <dbReference type="Proteomes" id="UP001143463"/>
    </source>
</evidence>
<gene>
    <name evidence="1" type="ORF">GCM10017577_41440</name>
</gene>
<protein>
    <recommendedName>
        <fullName evidence="3">DUF885 domain-containing protein</fullName>
    </recommendedName>
</protein>
<dbReference type="RefSeq" id="WP_051737087.1">
    <property type="nucleotide sequence ID" value="NZ_BAAAUZ010000006.1"/>
</dbReference>